<accession>A0ABD0MXI1</accession>
<feature type="compositionally biased region" description="Basic and acidic residues" evidence="1">
    <location>
        <begin position="23"/>
        <end position="34"/>
    </location>
</feature>
<reference evidence="2 3" key="1">
    <citation type="submission" date="2024-05" db="EMBL/GenBank/DDBJ databases">
        <title>Genome sequencing and assembly of Indian major carp, Cirrhinus mrigala (Hamilton, 1822).</title>
        <authorList>
            <person name="Mohindra V."/>
            <person name="Chowdhury L.M."/>
            <person name="Lal K."/>
            <person name="Jena J.K."/>
        </authorList>
    </citation>
    <scope>NUCLEOTIDE SEQUENCE [LARGE SCALE GENOMIC DNA]</scope>
    <source>
        <strain evidence="2">CM1030</strain>
        <tissue evidence="2">Blood</tissue>
    </source>
</reference>
<evidence type="ECO:0000313" key="2">
    <source>
        <dbReference type="EMBL" id="KAL0154694.1"/>
    </source>
</evidence>
<dbReference type="AlphaFoldDB" id="A0ABD0MXI1"/>
<proteinExistence type="predicted"/>
<evidence type="ECO:0000256" key="1">
    <source>
        <dbReference type="SAM" id="MobiDB-lite"/>
    </source>
</evidence>
<feature type="non-terminal residue" evidence="2">
    <location>
        <position position="1"/>
    </location>
</feature>
<comment type="caution">
    <text evidence="2">The sequence shown here is derived from an EMBL/GenBank/DDBJ whole genome shotgun (WGS) entry which is preliminary data.</text>
</comment>
<feature type="region of interest" description="Disordered" evidence="1">
    <location>
        <begin position="1"/>
        <end position="57"/>
    </location>
</feature>
<protein>
    <submittedName>
        <fullName evidence="2">Uncharacterized protein</fullName>
    </submittedName>
</protein>
<name>A0ABD0MXI1_CIRMR</name>
<feature type="compositionally biased region" description="Basic and acidic residues" evidence="1">
    <location>
        <begin position="1"/>
        <end position="14"/>
    </location>
</feature>
<dbReference type="EMBL" id="JAMKFB020000025">
    <property type="protein sequence ID" value="KAL0154694.1"/>
    <property type="molecule type" value="Genomic_DNA"/>
</dbReference>
<dbReference type="Proteomes" id="UP001529510">
    <property type="component" value="Unassembled WGS sequence"/>
</dbReference>
<evidence type="ECO:0000313" key="3">
    <source>
        <dbReference type="Proteomes" id="UP001529510"/>
    </source>
</evidence>
<gene>
    <name evidence="2" type="ORF">M9458_048957</name>
</gene>
<keyword evidence="3" id="KW-1185">Reference proteome</keyword>
<feature type="non-terminal residue" evidence="2">
    <location>
        <position position="57"/>
    </location>
</feature>
<sequence>LQCDRKLQSGRCDRWSPSAGGREPPEPRPEERQHLQVHHPQHHQVQPQLHPSGGLKP</sequence>
<organism evidence="2 3">
    <name type="scientific">Cirrhinus mrigala</name>
    <name type="common">Mrigala</name>
    <dbReference type="NCBI Taxonomy" id="683832"/>
    <lineage>
        <taxon>Eukaryota</taxon>
        <taxon>Metazoa</taxon>
        <taxon>Chordata</taxon>
        <taxon>Craniata</taxon>
        <taxon>Vertebrata</taxon>
        <taxon>Euteleostomi</taxon>
        <taxon>Actinopterygii</taxon>
        <taxon>Neopterygii</taxon>
        <taxon>Teleostei</taxon>
        <taxon>Ostariophysi</taxon>
        <taxon>Cypriniformes</taxon>
        <taxon>Cyprinidae</taxon>
        <taxon>Labeoninae</taxon>
        <taxon>Labeonini</taxon>
        <taxon>Cirrhinus</taxon>
    </lineage>
</organism>